<dbReference type="InterPro" id="IPR036259">
    <property type="entry name" value="MFS_trans_sf"/>
</dbReference>
<dbReference type="PANTHER" id="PTHR11328">
    <property type="entry name" value="MAJOR FACILITATOR SUPERFAMILY DOMAIN-CONTAINING PROTEIN"/>
    <property type="match status" value="1"/>
</dbReference>
<proteinExistence type="inferred from homology"/>
<evidence type="ECO:0000256" key="2">
    <source>
        <dbReference type="SAM" id="Phobius"/>
    </source>
</evidence>
<keyword evidence="2" id="KW-1133">Transmembrane helix</keyword>
<dbReference type="GO" id="GO:0008643">
    <property type="term" value="P:carbohydrate transport"/>
    <property type="evidence" value="ECO:0007669"/>
    <property type="project" value="InterPro"/>
</dbReference>
<dbReference type="GO" id="GO:0015293">
    <property type="term" value="F:symporter activity"/>
    <property type="evidence" value="ECO:0007669"/>
    <property type="project" value="InterPro"/>
</dbReference>
<reference evidence="3 4" key="1">
    <citation type="submission" date="2016-11" db="EMBL/GenBank/DDBJ databases">
        <title>Genome sequence of Sphingomonas jeddahensis G39.</title>
        <authorList>
            <person name="Poehlein A."/>
            <person name="Wuebbeler J.H."/>
            <person name="Steinbuechel A."/>
            <person name="Daniel R."/>
        </authorList>
    </citation>
    <scope>NUCLEOTIDE SEQUENCE [LARGE SCALE GENOMIC DNA]</scope>
    <source>
        <strain evidence="3 4">G39</strain>
    </source>
</reference>
<dbReference type="InterPro" id="IPR039672">
    <property type="entry name" value="MFS_2"/>
</dbReference>
<feature type="transmembrane region" description="Helical" evidence="2">
    <location>
        <begin position="369"/>
        <end position="392"/>
    </location>
</feature>
<keyword evidence="2" id="KW-0472">Membrane</keyword>
<dbReference type="PANTHER" id="PTHR11328:SF24">
    <property type="entry name" value="MAJOR FACILITATOR SUPERFAMILY (MFS) PROFILE DOMAIN-CONTAINING PROTEIN"/>
    <property type="match status" value="1"/>
</dbReference>
<keyword evidence="4" id="KW-1185">Reference proteome</keyword>
<evidence type="ECO:0000256" key="1">
    <source>
        <dbReference type="ARBA" id="ARBA00009617"/>
    </source>
</evidence>
<dbReference type="Pfam" id="PF13347">
    <property type="entry name" value="MFS_2"/>
    <property type="match status" value="1"/>
</dbReference>
<accession>A0A1V2EYG5</accession>
<dbReference type="EMBL" id="MPSB01000001">
    <property type="protein sequence ID" value="ONF97650.1"/>
    <property type="molecule type" value="Genomic_DNA"/>
</dbReference>
<evidence type="ECO:0000313" key="4">
    <source>
        <dbReference type="Proteomes" id="UP000188729"/>
    </source>
</evidence>
<dbReference type="STRING" id="1915074.SPHI_02820"/>
<dbReference type="AlphaFoldDB" id="A0A1V2EYG5"/>
<dbReference type="RefSeq" id="WP_332888896.1">
    <property type="nucleotide sequence ID" value="NZ_MPSB01000001.1"/>
</dbReference>
<gene>
    <name evidence="3" type="primary">yicJ_1</name>
    <name evidence="3" type="ORF">SPHI_02820</name>
</gene>
<feature type="transmembrane region" description="Helical" evidence="2">
    <location>
        <begin position="171"/>
        <end position="192"/>
    </location>
</feature>
<name>A0A1V2EYG5_9SPHN</name>
<comment type="similarity">
    <text evidence="1">Belongs to the sodium:galactoside symporter (TC 2.A.2) family.</text>
</comment>
<feature type="transmembrane region" description="Helical" evidence="2">
    <location>
        <begin position="461"/>
        <end position="482"/>
    </location>
</feature>
<dbReference type="GO" id="GO:0005886">
    <property type="term" value="C:plasma membrane"/>
    <property type="evidence" value="ECO:0007669"/>
    <property type="project" value="TreeGrafter"/>
</dbReference>
<dbReference type="SUPFAM" id="SSF103473">
    <property type="entry name" value="MFS general substrate transporter"/>
    <property type="match status" value="1"/>
</dbReference>
<feature type="transmembrane region" description="Helical" evidence="2">
    <location>
        <begin position="264"/>
        <end position="285"/>
    </location>
</feature>
<feature type="transmembrane region" description="Helical" evidence="2">
    <location>
        <begin position="132"/>
        <end position="150"/>
    </location>
</feature>
<feature type="transmembrane region" description="Helical" evidence="2">
    <location>
        <begin position="62"/>
        <end position="83"/>
    </location>
</feature>
<comment type="caution">
    <text evidence="3">The sequence shown here is derived from an EMBL/GenBank/DDBJ whole genome shotgun (WGS) entry which is preliminary data.</text>
</comment>
<protein>
    <submittedName>
        <fullName evidence="3">Inner membrane symporter YicJ</fullName>
    </submittedName>
</protein>
<feature type="transmembrane region" description="Helical" evidence="2">
    <location>
        <begin position="413"/>
        <end position="441"/>
    </location>
</feature>
<feature type="transmembrane region" description="Helical" evidence="2">
    <location>
        <begin position="338"/>
        <end position="357"/>
    </location>
</feature>
<feature type="transmembrane region" description="Helical" evidence="2">
    <location>
        <begin position="104"/>
        <end position="120"/>
    </location>
</feature>
<evidence type="ECO:0000313" key="3">
    <source>
        <dbReference type="EMBL" id="ONF97650.1"/>
    </source>
</evidence>
<dbReference type="Proteomes" id="UP000188729">
    <property type="component" value="Unassembled WGS sequence"/>
</dbReference>
<keyword evidence="2" id="KW-0812">Transmembrane</keyword>
<dbReference type="Gene3D" id="1.20.1250.20">
    <property type="entry name" value="MFS general substrate transporter like domains"/>
    <property type="match status" value="1"/>
</dbReference>
<feature type="transmembrane region" description="Helical" evidence="2">
    <location>
        <begin position="305"/>
        <end position="326"/>
    </location>
</feature>
<feature type="transmembrane region" description="Helical" evidence="2">
    <location>
        <begin position="212"/>
        <end position="230"/>
    </location>
</feature>
<sequence>MNATLASTAAIPGAGATAAGAVPPARRLRSRTMASYGFGAAAYGVKDSGFGTFLLLFYNQVIGVPAATVGFVIMLALIIDAFVDPTIGFMSDRTRTKWGRRHPWLYGSALPIMLGWVLLWNPPVSSQATTLGWLFAVAVLVRSAVSAYEVPSQAMAAELSADYDERTRIMAYRYLFGWAGGLVMLIAAYWVFLSPTPEYPNGLLNPNGYKGFAIAGAIFMGIAILTSAMGTHREIPNLPAPVIEKQSLGRNFAELGQTLRNKAFVVLMIAGLFVFTNQGITYAISNYLYTYVWGFTTVSFLGLTVPTFVPLSIVLFGGVLVAFVVAPKIGQVTSKPKAASTAAVLAIAIGTAPYWLRLSGNFPDTSSPMMLPLLFAMLAAGTAASVTAHILGSSMMADVVEDSEQRTGRRSEGVFFAGGFFIQKCTSGVGIFVTGLILAAAGFPAKAVPGQVSVEVLDRLTVIYIVCATALALMAALAYRAFPFGRAEHTARLEALRMQALDLERVDPVP</sequence>
<organism evidence="3 4">
    <name type="scientific">Sphingomonas jeddahensis</name>
    <dbReference type="NCBI Taxonomy" id="1915074"/>
    <lineage>
        <taxon>Bacteria</taxon>
        <taxon>Pseudomonadati</taxon>
        <taxon>Pseudomonadota</taxon>
        <taxon>Alphaproteobacteria</taxon>
        <taxon>Sphingomonadales</taxon>
        <taxon>Sphingomonadaceae</taxon>
        <taxon>Sphingomonas</taxon>
    </lineage>
</organism>